<dbReference type="SMART" id="SM00487">
    <property type="entry name" value="DEXDc"/>
    <property type="match status" value="1"/>
</dbReference>
<dbReference type="Pfam" id="PF26090">
    <property type="entry name" value="SH3_HelY"/>
    <property type="match status" value="1"/>
</dbReference>
<dbReference type="InterPro" id="IPR027417">
    <property type="entry name" value="P-loop_NTPase"/>
</dbReference>
<dbReference type="GO" id="GO:0070478">
    <property type="term" value="P:nuclear-transcribed mRNA catabolic process, 3'-5' exonucleolytic nonsense-mediated decay"/>
    <property type="evidence" value="ECO:0007669"/>
    <property type="project" value="TreeGrafter"/>
</dbReference>
<dbReference type="AlphaFoldDB" id="A0A448PIZ8"/>
<feature type="compositionally biased region" description="Low complexity" evidence="6">
    <location>
        <begin position="273"/>
        <end position="287"/>
    </location>
</feature>
<keyword evidence="4" id="KW-0067">ATP-binding</keyword>
<dbReference type="Proteomes" id="UP000268658">
    <property type="component" value="Chromosome"/>
</dbReference>
<proteinExistence type="predicted"/>
<dbReference type="SUPFAM" id="SSF52540">
    <property type="entry name" value="P-loop containing nucleoside triphosphate hydrolases"/>
    <property type="match status" value="1"/>
</dbReference>
<dbReference type="InterPro" id="IPR058621">
    <property type="entry name" value="SH3_HelY"/>
</dbReference>
<dbReference type="InterPro" id="IPR012961">
    <property type="entry name" value="Ski2/MTR4_C"/>
</dbReference>
<evidence type="ECO:0000256" key="5">
    <source>
        <dbReference type="SAM" id="Coils"/>
    </source>
</evidence>
<dbReference type="RefSeq" id="WP_126413533.1">
    <property type="nucleotide sequence ID" value="NZ_JASPER010000001.1"/>
</dbReference>
<sequence>MSSPAERYAASRRRQAAASSELTRFARDYDFPLDPFQEEACAAVERGEGVLVAAPTGAGKTVVGEFAVYLGLAKGLKTFYTTPIKALSNQKYLDLVARHGEERVGLLTGDTSVNPHADVVVMTTEVLRNMLYSGSRDLDRLGFVVMDEVHYLADRFRGPVWEEVIIHLPAEVQVISLSATVSNAEEFGDWLGQVRGRTAVVVSEQRPVPLTQHMMVGRRLMPLYSRPVDAAAPTRSPEYRDDASEGADETQPAPSAQPPLNPELLRTVKQARRAAASGGASKNSYRSRGGGSGRGAQPWKRSAGGGRAPRRGEGGARTARLKPPSRLQVVKALEEAHLLPAIVFVFSRAGCEQAVHQVVSAGVDLTTEAEAARIREVIERRTADIPAGDLGVLGFHFWAHALERGVAAHHAGLLPVFKETVEELFSAGLVKVVYATETLALGINMPARTVVLESLRKWNGSAHVTLSPGEYTQLTGRAGRRGIDVEGHAVVLAADDVEPATVSSLASRRTYPLVSAFRPTYNMAVNLLERMSRARAREVLEQSFAQFQADRGVVELAAQARRKRRSLEDLEKDMACRLGDFREYAALRQAIADAEADLSRDKAAVRRSETGRAMSALGRGDVVVFRKGRRRRHGIVLEVGADRTGTPTITVLGEDSRVVALTPDTVPDGVMRVGALRVADSVDPHRPRDRDRLVQRLVDALRTGDLEDGTRRARTRSGRAQARRDSAIENLERLRHEMRSHPCHGCPDREEHARVGRKWSRARAEAERLQRRIETRTGTIARLFDAVCEVLLELGYLRPVDRGHPERELRVTGAGKLLARIYAERDLLIAECLRTGVFEDLSAGELAGALSACVYEPRLSSQSIGLPVSPGSRLGQCLRAHLGVSHRIHDLESLARIEASSGAEPALAGAVQAWCDGAQLADILDATELTAGDFVRWCKQLLDVIGQIASLSPPPDASPEQAGAITDLSLRAAEASLDLNRGVVSWSAV</sequence>
<dbReference type="InterPro" id="IPR011545">
    <property type="entry name" value="DEAD/DEAH_box_helicase_dom"/>
</dbReference>
<dbReference type="Gene3D" id="1.10.3380.30">
    <property type="match status" value="1"/>
</dbReference>
<gene>
    <name evidence="7" type="ORF">NCTC10951_00793</name>
</gene>
<evidence type="ECO:0000256" key="1">
    <source>
        <dbReference type="ARBA" id="ARBA00022741"/>
    </source>
</evidence>
<dbReference type="PROSITE" id="PS51194">
    <property type="entry name" value="HELICASE_CTER"/>
    <property type="match status" value="1"/>
</dbReference>
<dbReference type="SMART" id="SM01142">
    <property type="entry name" value="DSHCT"/>
    <property type="match status" value="1"/>
</dbReference>
<dbReference type="OrthoDB" id="3229913at2"/>
<reference evidence="7 8" key="1">
    <citation type="submission" date="2018-12" db="EMBL/GenBank/DDBJ databases">
        <authorList>
            <consortium name="Pathogen Informatics"/>
        </authorList>
    </citation>
    <scope>NUCLEOTIDE SEQUENCE [LARGE SCALE GENOMIC DNA]</scope>
    <source>
        <strain evidence="7 8">NCTC10951</strain>
    </source>
</reference>
<dbReference type="GO" id="GO:0003676">
    <property type="term" value="F:nucleic acid binding"/>
    <property type="evidence" value="ECO:0007669"/>
    <property type="project" value="InterPro"/>
</dbReference>
<keyword evidence="1" id="KW-0547">Nucleotide-binding</keyword>
<dbReference type="InterPro" id="IPR001650">
    <property type="entry name" value="Helicase_C-like"/>
</dbReference>
<accession>A0A448PIZ8</accession>
<feature type="coiled-coil region" evidence="5">
    <location>
        <begin position="553"/>
        <end position="604"/>
    </location>
</feature>
<dbReference type="GO" id="GO:0004386">
    <property type="term" value="F:helicase activity"/>
    <property type="evidence" value="ECO:0007669"/>
    <property type="project" value="UniProtKB-KW"/>
</dbReference>
<dbReference type="GO" id="GO:0016787">
    <property type="term" value="F:hydrolase activity"/>
    <property type="evidence" value="ECO:0007669"/>
    <property type="project" value="UniProtKB-KW"/>
</dbReference>
<name>A0A448PIZ8_ACTVI</name>
<keyword evidence="3 7" id="KW-0347">Helicase</keyword>
<dbReference type="Pfam" id="PF00270">
    <property type="entry name" value="DEAD"/>
    <property type="match status" value="1"/>
</dbReference>
<evidence type="ECO:0000313" key="8">
    <source>
        <dbReference type="Proteomes" id="UP000268658"/>
    </source>
</evidence>
<dbReference type="KEGG" id="avc:NCTC10951_00793"/>
<dbReference type="Pfam" id="PF08148">
    <property type="entry name" value="DSHCT"/>
    <property type="match status" value="1"/>
</dbReference>
<dbReference type="CDD" id="cd18795">
    <property type="entry name" value="SF2_C_Ski2"/>
    <property type="match status" value="1"/>
</dbReference>
<dbReference type="InterPro" id="IPR014001">
    <property type="entry name" value="Helicase_ATP-bd"/>
</dbReference>
<evidence type="ECO:0000256" key="2">
    <source>
        <dbReference type="ARBA" id="ARBA00022801"/>
    </source>
</evidence>
<dbReference type="SMART" id="SM00490">
    <property type="entry name" value="HELICc"/>
    <property type="match status" value="1"/>
</dbReference>
<dbReference type="FunFam" id="3.40.50.300:FF:000190">
    <property type="entry name" value="ATP-dependent RNA helicase"/>
    <property type="match status" value="1"/>
</dbReference>
<keyword evidence="5" id="KW-0175">Coiled coil</keyword>
<dbReference type="GO" id="GO:0005524">
    <property type="term" value="F:ATP binding"/>
    <property type="evidence" value="ECO:0007669"/>
    <property type="project" value="UniProtKB-KW"/>
</dbReference>
<dbReference type="PANTHER" id="PTHR12131:SF1">
    <property type="entry name" value="ATP-DEPENDENT RNA HELICASE SUPV3L1, MITOCHONDRIAL-RELATED"/>
    <property type="match status" value="1"/>
</dbReference>
<evidence type="ECO:0000256" key="3">
    <source>
        <dbReference type="ARBA" id="ARBA00022806"/>
    </source>
</evidence>
<evidence type="ECO:0000313" key="7">
    <source>
        <dbReference type="EMBL" id="VEI14916.1"/>
    </source>
</evidence>
<dbReference type="Gene3D" id="3.40.50.300">
    <property type="entry name" value="P-loop containing nucleotide triphosphate hydrolases"/>
    <property type="match status" value="2"/>
</dbReference>
<evidence type="ECO:0000256" key="4">
    <source>
        <dbReference type="ARBA" id="ARBA00022840"/>
    </source>
</evidence>
<protein>
    <submittedName>
        <fullName evidence="7">Ski2-like helicase</fullName>
    </submittedName>
</protein>
<dbReference type="EMBL" id="LR134477">
    <property type="protein sequence ID" value="VEI14916.1"/>
    <property type="molecule type" value="Genomic_DNA"/>
</dbReference>
<dbReference type="PANTHER" id="PTHR12131">
    <property type="entry name" value="ATP-DEPENDENT RNA AND DNA HELICASE"/>
    <property type="match status" value="1"/>
</dbReference>
<evidence type="ECO:0000256" key="6">
    <source>
        <dbReference type="SAM" id="MobiDB-lite"/>
    </source>
</evidence>
<dbReference type="GO" id="GO:0055087">
    <property type="term" value="C:Ski complex"/>
    <property type="evidence" value="ECO:0007669"/>
    <property type="project" value="TreeGrafter"/>
</dbReference>
<feature type="region of interest" description="Disordered" evidence="6">
    <location>
        <begin position="229"/>
        <end position="322"/>
    </location>
</feature>
<keyword evidence="2" id="KW-0378">Hydrolase</keyword>
<organism evidence="7 8">
    <name type="scientific">Actinomyces viscosus</name>
    <dbReference type="NCBI Taxonomy" id="1656"/>
    <lineage>
        <taxon>Bacteria</taxon>
        <taxon>Bacillati</taxon>
        <taxon>Actinomycetota</taxon>
        <taxon>Actinomycetes</taxon>
        <taxon>Actinomycetales</taxon>
        <taxon>Actinomycetaceae</taxon>
        <taxon>Actinomyces</taxon>
    </lineage>
</organism>
<dbReference type="Pfam" id="PF00271">
    <property type="entry name" value="Helicase_C"/>
    <property type="match status" value="1"/>
</dbReference>
<dbReference type="InterPro" id="IPR050699">
    <property type="entry name" value="RNA-DNA_Helicase"/>
</dbReference>
<dbReference type="PROSITE" id="PS51192">
    <property type="entry name" value="HELICASE_ATP_BIND_1"/>
    <property type="match status" value="1"/>
</dbReference>